<dbReference type="EMBL" id="CAJNOV010017894">
    <property type="protein sequence ID" value="CAF1613906.1"/>
    <property type="molecule type" value="Genomic_DNA"/>
</dbReference>
<evidence type="ECO:0000256" key="1">
    <source>
        <dbReference type="SAM" id="MobiDB-lite"/>
    </source>
</evidence>
<dbReference type="EMBL" id="CAJOBJ010008267">
    <property type="protein sequence ID" value="CAF4107712.1"/>
    <property type="molecule type" value="Genomic_DNA"/>
</dbReference>
<accession>A0A816GMN7</accession>
<dbReference type="AlphaFoldDB" id="A0A816GMN7"/>
<dbReference type="OrthoDB" id="10046663at2759"/>
<evidence type="ECO:0000313" key="2">
    <source>
        <dbReference type="EMBL" id="CAF1613906.1"/>
    </source>
</evidence>
<dbReference type="Proteomes" id="UP000663834">
    <property type="component" value="Unassembled WGS sequence"/>
</dbReference>
<evidence type="ECO:0000313" key="8">
    <source>
        <dbReference type="Proteomes" id="UP000663834"/>
    </source>
</evidence>
<dbReference type="Proteomes" id="UP000676336">
    <property type="component" value="Unassembled WGS sequence"/>
</dbReference>
<dbReference type="EMBL" id="CAJNOW010019804">
    <property type="protein sequence ID" value="CAF1675225.1"/>
    <property type="molecule type" value="Genomic_DNA"/>
</dbReference>
<dbReference type="EMBL" id="CAJNRE010003097">
    <property type="protein sequence ID" value="CAF2004235.1"/>
    <property type="molecule type" value="Genomic_DNA"/>
</dbReference>
<protein>
    <submittedName>
        <fullName evidence="3">Uncharacterized protein</fullName>
    </submittedName>
</protein>
<dbReference type="EMBL" id="CAJOBI010298222">
    <property type="protein sequence ID" value="CAF5163839.1"/>
    <property type="molecule type" value="Genomic_DNA"/>
</dbReference>
<organism evidence="3 8">
    <name type="scientific">Rotaria magnacalcarata</name>
    <dbReference type="NCBI Taxonomy" id="392030"/>
    <lineage>
        <taxon>Eukaryota</taxon>
        <taxon>Metazoa</taxon>
        <taxon>Spiralia</taxon>
        <taxon>Gnathifera</taxon>
        <taxon>Rotifera</taxon>
        <taxon>Eurotatoria</taxon>
        <taxon>Bdelloidea</taxon>
        <taxon>Philodinida</taxon>
        <taxon>Philodinidae</taxon>
        <taxon>Rotaria</taxon>
    </lineage>
</organism>
<feature type="region of interest" description="Disordered" evidence="1">
    <location>
        <begin position="78"/>
        <end position="125"/>
    </location>
</feature>
<proteinExistence type="predicted"/>
<evidence type="ECO:0000313" key="3">
    <source>
        <dbReference type="EMBL" id="CAF1675225.1"/>
    </source>
</evidence>
<dbReference type="EMBL" id="CAJOBH010036807">
    <property type="protein sequence ID" value="CAF4306655.1"/>
    <property type="molecule type" value="Genomic_DNA"/>
</dbReference>
<evidence type="ECO:0000313" key="5">
    <source>
        <dbReference type="EMBL" id="CAF4107712.1"/>
    </source>
</evidence>
<feature type="compositionally biased region" description="Acidic residues" evidence="1">
    <location>
        <begin position="79"/>
        <end position="125"/>
    </location>
</feature>
<comment type="caution">
    <text evidence="3">The sequence shown here is derived from an EMBL/GenBank/DDBJ whole genome shotgun (WGS) entry which is preliminary data.</text>
</comment>
<dbReference type="Proteomes" id="UP000681967">
    <property type="component" value="Unassembled WGS sequence"/>
</dbReference>
<evidence type="ECO:0000313" key="6">
    <source>
        <dbReference type="EMBL" id="CAF4306655.1"/>
    </source>
</evidence>
<name>A0A816GMN7_9BILA</name>
<dbReference type="Proteomes" id="UP000681720">
    <property type="component" value="Unassembled WGS sequence"/>
</dbReference>
<dbReference type="Proteomes" id="UP000663824">
    <property type="component" value="Unassembled WGS sequence"/>
</dbReference>
<gene>
    <name evidence="6" type="ORF">BYL167_LOCUS27716</name>
    <name evidence="2" type="ORF">CJN711_LOCUS36892</name>
    <name evidence="5" type="ORF">GIL414_LOCUS17421</name>
    <name evidence="3" type="ORF">KQP761_LOCUS35209</name>
    <name evidence="4" type="ORF">MBJ925_LOCUS8376</name>
    <name evidence="7" type="ORF">SMN809_LOCUS64800</name>
</gene>
<sequence length="125" mass="14664">MSKTQKLFCDSTQNIMKLANEDISKKQDSMQTCGKESDEALEIQQIELKQHSIIQRLIHLELQKERLKGLLNVLHSLDSDDDDRVEEDDDRIEDDDDRIEDDDDDRIEDDDDRIEDDDDSSIPMR</sequence>
<evidence type="ECO:0000313" key="4">
    <source>
        <dbReference type="EMBL" id="CAF2004235.1"/>
    </source>
</evidence>
<reference evidence="3" key="1">
    <citation type="submission" date="2021-02" db="EMBL/GenBank/DDBJ databases">
        <authorList>
            <person name="Nowell W R."/>
        </authorList>
    </citation>
    <scope>NUCLEOTIDE SEQUENCE</scope>
</reference>
<evidence type="ECO:0000313" key="7">
    <source>
        <dbReference type="EMBL" id="CAF5163839.1"/>
    </source>
</evidence>
<dbReference type="Proteomes" id="UP000663855">
    <property type="component" value="Unassembled WGS sequence"/>
</dbReference>